<accession>A0A5B8YDU4</accession>
<evidence type="ECO:0000256" key="11">
    <source>
        <dbReference type="SAM" id="MobiDB-lite"/>
    </source>
</evidence>
<keyword evidence="7 10" id="KW-1133">Transmembrane helix</keyword>
<evidence type="ECO:0000256" key="2">
    <source>
        <dbReference type="ARBA" id="ARBA00008445"/>
    </source>
</evidence>
<evidence type="ECO:0000256" key="1">
    <source>
        <dbReference type="ARBA" id="ARBA00004651"/>
    </source>
</evidence>
<dbReference type="InterPro" id="IPR004692">
    <property type="entry name" value="SecG"/>
</dbReference>
<evidence type="ECO:0000313" key="13">
    <source>
        <dbReference type="Proteomes" id="UP000315995"/>
    </source>
</evidence>
<keyword evidence="9 10" id="KW-0472">Membrane</keyword>
<evidence type="ECO:0000313" key="12">
    <source>
        <dbReference type="EMBL" id="QDG53224.1"/>
    </source>
</evidence>
<dbReference type="NCBIfam" id="TIGR00810">
    <property type="entry name" value="secG"/>
    <property type="match status" value="1"/>
</dbReference>
<dbReference type="EMBL" id="CP041186">
    <property type="protein sequence ID" value="QDG53224.1"/>
    <property type="molecule type" value="Genomic_DNA"/>
</dbReference>
<comment type="similarity">
    <text evidence="2 10">Belongs to the SecG family.</text>
</comment>
<dbReference type="PANTHER" id="PTHR34182">
    <property type="entry name" value="PROTEIN-EXPORT MEMBRANE PROTEIN SECG"/>
    <property type="match status" value="1"/>
</dbReference>
<dbReference type="GO" id="GO:0043952">
    <property type="term" value="P:protein transport by the Sec complex"/>
    <property type="evidence" value="ECO:0007669"/>
    <property type="project" value="TreeGrafter"/>
</dbReference>
<keyword evidence="8 10" id="KW-0811">Translocation</keyword>
<evidence type="ECO:0000256" key="10">
    <source>
        <dbReference type="RuleBase" id="RU365087"/>
    </source>
</evidence>
<keyword evidence="4 10" id="KW-1003">Cell membrane</keyword>
<gene>
    <name evidence="12" type="primary">secG</name>
    <name evidence="12" type="ORF">FIV42_21480</name>
</gene>
<evidence type="ECO:0000256" key="3">
    <source>
        <dbReference type="ARBA" id="ARBA00022448"/>
    </source>
</evidence>
<dbReference type="GO" id="GO:0005886">
    <property type="term" value="C:plasma membrane"/>
    <property type="evidence" value="ECO:0007669"/>
    <property type="project" value="UniProtKB-SubCell"/>
</dbReference>
<evidence type="ECO:0000256" key="8">
    <source>
        <dbReference type="ARBA" id="ARBA00023010"/>
    </source>
</evidence>
<dbReference type="GO" id="GO:0009306">
    <property type="term" value="P:protein secretion"/>
    <property type="evidence" value="ECO:0007669"/>
    <property type="project" value="UniProtKB-UniRule"/>
</dbReference>
<dbReference type="PANTHER" id="PTHR34182:SF1">
    <property type="entry name" value="PROTEIN-EXPORT MEMBRANE PROTEIN SECG"/>
    <property type="match status" value="1"/>
</dbReference>
<dbReference type="PRINTS" id="PR01651">
    <property type="entry name" value="SECGEXPORT"/>
</dbReference>
<feature type="region of interest" description="Disordered" evidence="11">
    <location>
        <begin position="83"/>
        <end position="164"/>
    </location>
</feature>
<keyword evidence="5 10" id="KW-0812">Transmembrane</keyword>
<evidence type="ECO:0000256" key="7">
    <source>
        <dbReference type="ARBA" id="ARBA00022989"/>
    </source>
</evidence>
<proteinExistence type="inferred from homology"/>
<evidence type="ECO:0000256" key="9">
    <source>
        <dbReference type="ARBA" id="ARBA00023136"/>
    </source>
</evidence>
<feature type="compositionally biased region" description="Low complexity" evidence="11">
    <location>
        <begin position="134"/>
        <end position="156"/>
    </location>
</feature>
<comment type="function">
    <text evidence="10">Involved in protein export. Participates in an early event of protein translocation.</text>
</comment>
<organism evidence="12 13">
    <name type="scientific">Persicimonas caeni</name>
    <dbReference type="NCBI Taxonomy" id="2292766"/>
    <lineage>
        <taxon>Bacteria</taxon>
        <taxon>Deltaproteobacteria</taxon>
        <taxon>Bradymonadales</taxon>
        <taxon>Bradymonadaceae</taxon>
        <taxon>Persicimonas</taxon>
    </lineage>
</organism>
<keyword evidence="6 10" id="KW-0653">Protein transport</keyword>
<keyword evidence="3 10" id="KW-0813">Transport</keyword>
<dbReference type="RefSeq" id="WP_141199685.1">
    <property type="nucleotide sequence ID" value="NZ_CP041186.1"/>
</dbReference>
<evidence type="ECO:0000256" key="6">
    <source>
        <dbReference type="ARBA" id="ARBA00022927"/>
    </source>
</evidence>
<sequence>METVLIVIHVVCSFLLVVAILLQSGKGGGLAAGFGGAGAGTQVFGGAGAGGFLSKATIGLAAIFMSTSLALAYISSQPRSAMSLEGGAATGNQEEKIIDQGGAGGNGAAAPAADEAGQDEAGQDEAAPIMAPTGDAPAEGGDEAAAPAEEPAAGDEAAGEENTE</sequence>
<keyword evidence="13" id="KW-1185">Reference proteome</keyword>
<dbReference type="AlphaFoldDB" id="A0A4Y6PY19"/>
<comment type="subcellular location">
    <subcellularLocation>
        <location evidence="1 10">Cell membrane</location>
        <topology evidence="1 10">Multi-pass membrane protein</topology>
    </subcellularLocation>
</comment>
<accession>A0A4Y6PY19</accession>
<dbReference type="GO" id="GO:0015450">
    <property type="term" value="F:protein-transporting ATPase activity"/>
    <property type="evidence" value="ECO:0007669"/>
    <property type="project" value="UniProtKB-UniRule"/>
</dbReference>
<dbReference type="Pfam" id="PF03840">
    <property type="entry name" value="SecG"/>
    <property type="match status" value="1"/>
</dbReference>
<protein>
    <recommendedName>
        <fullName evidence="10">Protein-export membrane protein SecG</fullName>
    </recommendedName>
</protein>
<dbReference type="Proteomes" id="UP000315995">
    <property type="component" value="Chromosome"/>
</dbReference>
<reference evidence="12 13" key="1">
    <citation type="submission" date="2019-06" db="EMBL/GenBank/DDBJ databases">
        <title>Persicimonas caeni gen. nov., sp. nov., a predatory bacterium isolated from solar saltern.</title>
        <authorList>
            <person name="Wang S."/>
        </authorList>
    </citation>
    <scope>NUCLEOTIDE SEQUENCE [LARGE SCALE GENOMIC DNA]</scope>
    <source>
        <strain evidence="12 13">YN101</strain>
    </source>
</reference>
<dbReference type="GO" id="GO:0065002">
    <property type="term" value="P:intracellular protein transmembrane transport"/>
    <property type="evidence" value="ECO:0007669"/>
    <property type="project" value="TreeGrafter"/>
</dbReference>
<feature type="transmembrane region" description="Helical" evidence="10">
    <location>
        <begin position="55"/>
        <end position="74"/>
    </location>
</feature>
<name>A0A4Y6PY19_PERCE</name>
<evidence type="ECO:0000256" key="4">
    <source>
        <dbReference type="ARBA" id="ARBA00022475"/>
    </source>
</evidence>
<evidence type="ECO:0000256" key="5">
    <source>
        <dbReference type="ARBA" id="ARBA00022692"/>
    </source>
</evidence>
<comment type="caution">
    <text evidence="10">Lacks conserved residue(s) required for the propagation of feature annotation.</text>
</comment>